<dbReference type="Proteomes" id="UP000789901">
    <property type="component" value="Unassembled WGS sequence"/>
</dbReference>
<gene>
    <name evidence="1" type="ORF">GMARGA_LOCUS26844</name>
</gene>
<protein>
    <submittedName>
        <fullName evidence="1">5396_t:CDS:1</fullName>
    </submittedName>
</protein>
<feature type="non-terminal residue" evidence="1">
    <location>
        <position position="1"/>
    </location>
</feature>
<evidence type="ECO:0000313" key="2">
    <source>
        <dbReference type="Proteomes" id="UP000789901"/>
    </source>
</evidence>
<name>A0ABN7W5H1_GIGMA</name>
<accession>A0ABN7W5H1</accession>
<evidence type="ECO:0000313" key="1">
    <source>
        <dbReference type="EMBL" id="CAG8817584.1"/>
    </source>
</evidence>
<proteinExistence type="predicted"/>
<organism evidence="1 2">
    <name type="scientific">Gigaspora margarita</name>
    <dbReference type="NCBI Taxonomy" id="4874"/>
    <lineage>
        <taxon>Eukaryota</taxon>
        <taxon>Fungi</taxon>
        <taxon>Fungi incertae sedis</taxon>
        <taxon>Mucoromycota</taxon>
        <taxon>Glomeromycotina</taxon>
        <taxon>Glomeromycetes</taxon>
        <taxon>Diversisporales</taxon>
        <taxon>Gigasporaceae</taxon>
        <taxon>Gigaspora</taxon>
    </lineage>
</organism>
<sequence>LHPTPLQKGSFLVHSFGISLQPLALRAYCSFSGSKGTAACLLKQLVVNLFAILNVTAEFLSF</sequence>
<reference evidence="1 2" key="1">
    <citation type="submission" date="2021-06" db="EMBL/GenBank/DDBJ databases">
        <authorList>
            <person name="Kallberg Y."/>
            <person name="Tangrot J."/>
            <person name="Rosling A."/>
        </authorList>
    </citation>
    <scope>NUCLEOTIDE SEQUENCE [LARGE SCALE GENOMIC DNA]</scope>
    <source>
        <strain evidence="1 2">120-4 pot B 10/14</strain>
    </source>
</reference>
<comment type="caution">
    <text evidence="1">The sequence shown here is derived from an EMBL/GenBank/DDBJ whole genome shotgun (WGS) entry which is preliminary data.</text>
</comment>
<dbReference type="EMBL" id="CAJVQB010031901">
    <property type="protein sequence ID" value="CAG8817584.1"/>
    <property type="molecule type" value="Genomic_DNA"/>
</dbReference>
<keyword evidence="2" id="KW-1185">Reference proteome</keyword>